<evidence type="ECO:0000313" key="2">
    <source>
        <dbReference type="EMBL" id="ACI17181.1"/>
    </source>
</evidence>
<dbReference type="AlphaFoldDB" id="B5Y8D2"/>
<dbReference type="eggNOG" id="COG3856">
    <property type="taxonomic scope" value="Bacteria"/>
</dbReference>
<sequence length="135" mass="14774">MSSNQNSQSRNAIARNLVLAVSVIVVAIIGFYFGMKYGQRSSFSASQVRYIGVLVLVVLDAIFGGIRAEIQDMFDIVIFTSGIAVGGLMAVWLLFLGDLFGIDLSLAAVVTFGGRIFQNVSIIRRILIEKIRRAR</sequence>
<proteinExistence type="predicted"/>
<name>B5Y8D2_COPPD</name>
<feature type="transmembrane region" description="Helical" evidence="1">
    <location>
        <begin position="12"/>
        <end position="35"/>
    </location>
</feature>
<keyword evidence="3" id="KW-1185">Reference proteome</keyword>
<gene>
    <name evidence="2" type="primary">sbp</name>
    <name evidence="2" type="ordered locus">COPRO5265_0681</name>
</gene>
<dbReference type="EMBL" id="CP001145">
    <property type="protein sequence ID" value="ACI17181.1"/>
    <property type="molecule type" value="Genomic_DNA"/>
</dbReference>
<protein>
    <submittedName>
        <fullName evidence="2">Small basic protein</fullName>
    </submittedName>
</protein>
<keyword evidence="1" id="KW-0812">Transmembrane</keyword>
<keyword evidence="1" id="KW-1133">Transmembrane helix</keyword>
<evidence type="ECO:0000256" key="1">
    <source>
        <dbReference type="SAM" id="Phobius"/>
    </source>
</evidence>
<dbReference type="RefSeq" id="WP_012543833.1">
    <property type="nucleotide sequence ID" value="NC_011295.1"/>
</dbReference>
<feature type="transmembrane region" description="Helical" evidence="1">
    <location>
        <begin position="107"/>
        <end position="127"/>
    </location>
</feature>
<dbReference type="Proteomes" id="UP000001732">
    <property type="component" value="Chromosome"/>
</dbReference>
<reference evidence="3" key="1">
    <citation type="submission" date="2008-08" db="EMBL/GenBank/DDBJ databases">
        <title>The complete genome sequence of Coprothermobacter proteolyticus strain ATCC 5245 / DSM 5265 / BT.</title>
        <authorList>
            <person name="Dodson R.J."/>
            <person name="Durkin A.S."/>
            <person name="Wu M."/>
            <person name="Eisen J."/>
            <person name="Sutton G."/>
        </authorList>
    </citation>
    <scope>NUCLEOTIDE SEQUENCE [LARGE SCALE GENOMIC DNA]</scope>
    <source>
        <strain evidence="3">ATCC 35245 / DSM 5265 / OCM 4 / BT</strain>
    </source>
</reference>
<dbReference type="InterPro" id="IPR009709">
    <property type="entry name" value="DUF1290"/>
</dbReference>
<dbReference type="STRING" id="309798.COPRO5265_0681"/>
<accession>B5Y8D2</accession>
<dbReference type="OrthoDB" id="9812056at2"/>
<evidence type="ECO:0000313" key="3">
    <source>
        <dbReference type="Proteomes" id="UP000001732"/>
    </source>
</evidence>
<feature type="transmembrane region" description="Helical" evidence="1">
    <location>
        <begin position="73"/>
        <end position="95"/>
    </location>
</feature>
<organism evidence="2 3">
    <name type="scientific">Coprothermobacter proteolyticus (strain ATCC 35245 / DSM 5265 / OCM 4 / BT)</name>
    <dbReference type="NCBI Taxonomy" id="309798"/>
    <lineage>
        <taxon>Bacteria</taxon>
        <taxon>Pseudomonadati</taxon>
        <taxon>Coprothermobacterota</taxon>
        <taxon>Coprothermobacteria</taxon>
        <taxon>Coprothermobacterales</taxon>
        <taxon>Coprothermobacteraceae</taxon>
        <taxon>Coprothermobacter</taxon>
    </lineage>
</organism>
<reference evidence="2 3" key="2">
    <citation type="journal article" date="2014" name="Genome Announc.">
        <title>Complete Genome Sequence of Coprothermobacter proteolyticus DSM 5265.</title>
        <authorList>
            <person name="Alexiev A."/>
            <person name="Coil D.A."/>
            <person name="Badger J.H."/>
            <person name="Enticknap J."/>
            <person name="Ward N."/>
            <person name="Robb F.T."/>
            <person name="Eisen J.A."/>
        </authorList>
    </citation>
    <scope>NUCLEOTIDE SEQUENCE [LARGE SCALE GENOMIC DNA]</scope>
    <source>
        <strain evidence="3">ATCC 35245 / DSM 5265 / OCM 4 / BT</strain>
    </source>
</reference>
<keyword evidence="1" id="KW-0472">Membrane</keyword>
<feature type="transmembrane region" description="Helical" evidence="1">
    <location>
        <begin position="47"/>
        <end position="66"/>
    </location>
</feature>
<dbReference type="KEGG" id="cpo:COPRO5265_0681"/>
<dbReference type="Pfam" id="PF06947">
    <property type="entry name" value="DUF1290"/>
    <property type="match status" value="1"/>
</dbReference>
<dbReference type="HOGENOM" id="CLU_135532_1_0_9"/>